<protein>
    <recommendedName>
        <fullName evidence="3">PEBP-like protein</fullName>
    </recommendedName>
</protein>
<dbReference type="OrthoDB" id="2506647at2759"/>
<organism evidence="1 2">
    <name type="scientific">Ophiobolus disseminans</name>
    <dbReference type="NCBI Taxonomy" id="1469910"/>
    <lineage>
        <taxon>Eukaryota</taxon>
        <taxon>Fungi</taxon>
        <taxon>Dikarya</taxon>
        <taxon>Ascomycota</taxon>
        <taxon>Pezizomycotina</taxon>
        <taxon>Dothideomycetes</taxon>
        <taxon>Pleosporomycetidae</taxon>
        <taxon>Pleosporales</taxon>
        <taxon>Pleosporineae</taxon>
        <taxon>Phaeosphaeriaceae</taxon>
        <taxon>Ophiobolus</taxon>
    </lineage>
</organism>
<dbReference type="Gene3D" id="3.90.280.10">
    <property type="entry name" value="PEBP-like"/>
    <property type="match status" value="1"/>
</dbReference>
<evidence type="ECO:0008006" key="3">
    <source>
        <dbReference type="Google" id="ProtNLM"/>
    </source>
</evidence>
<reference evidence="1" key="1">
    <citation type="journal article" date="2020" name="Stud. Mycol.">
        <title>101 Dothideomycetes genomes: a test case for predicting lifestyles and emergence of pathogens.</title>
        <authorList>
            <person name="Haridas S."/>
            <person name="Albert R."/>
            <person name="Binder M."/>
            <person name="Bloem J."/>
            <person name="Labutti K."/>
            <person name="Salamov A."/>
            <person name="Andreopoulos B."/>
            <person name="Baker S."/>
            <person name="Barry K."/>
            <person name="Bills G."/>
            <person name="Bluhm B."/>
            <person name="Cannon C."/>
            <person name="Castanera R."/>
            <person name="Culley D."/>
            <person name="Daum C."/>
            <person name="Ezra D."/>
            <person name="Gonzalez J."/>
            <person name="Henrissat B."/>
            <person name="Kuo A."/>
            <person name="Liang C."/>
            <person name="Lipzen A."/>
            <person name="Lutzoni F."/>
            <person name="Magnuson J."/>
            <person name="Mondo S."/>
            <person name="Nolan M."/>
            <person name="Ohm R."/>
            <person name="Pangilinan J."/>
            <person name="Park H.-J."/>
            <person name="Ramirez L."/>
            <person name="Alfaro M."/>
            <person name="Sun H."/>
            <person name="Tritt A."/>
            <person name="Yoshinaga Y."/>
            <person name="Zwiers L.-H."/>
            <person name="Turgeon B."/>
            <person name="Goodwin S."/>
            <person name="Spatafora J."/>
            <person name="Crous P."/>
            <person name="Grigoriev I."/>
        </authorList>
    </citation>
    <scope>NUCLEOTIDE SEQUENCE</scope>
    <source>
        <strain evidence="1">CBS 113818</strain>
    </source>
</reference>
<dbReference type="EMBL" id="MU006224">
    <property type="protein sequence ID" value="KAF2827496.1"/>
    <property type="molecule type" value="Genomic_DNA"/>
</dbReference>
<dbReference type="Proteomes" id="UP000799424">
    <property type="component" value="Unassembled WGS sequence"/>
</dbReference>
<name>A0A6A7A314_9PLEO</name>
<gene>
    <name evidence="1" type="ORF">CC86DRAFT_369605</name>
</gene>
<keyword evidence="2" id="KW-1185">Reference proteome</keyword>
<proteinExistence type="predicted"/>
<dbReference type="AlphaFoldDB" id="A0A6A7A314"/>
<evidence type="ECO:0000313" key="1">
    <source>
        <dbReference type="EMBL" id="KAF2827496.1"/>
    </source>
</evidence>
<accession>A0A6A7A314</accession>
<feature type="non-terminal residue" evidence="1">
    <location>
        <position position="156"/>
    </location>
</feature>
<evidence type="ECO:0000313" key="2">
    <source>
        <dbReference type="Proteomes" id="UP000799424"/>
    </source>
</evidence>
<dbReference type="SUPFAM" id="SSF49777">
    <property type="entry name" value="PEBP-like"/>
    <property type="match status" value="1"/>
</dbReference>
<sequence length="156" mass="16328">MLDLDTPLSPTLRAPSIHWLATLSPSPSLNVSSTHTAYQPPEPPIGDVAHTYAFFLFAPAPANVVVPAQRSPFNWEDFLRGNGLAERDVVARNHFRVRNLAGTPTVEVFPPERARETVSLASGTGAAGAVFTGGVGSSRVKSGMGALVVGGVVLGI</sequence>
<dbReference type="InterPro" id="IPR008914">
    <property type="entry name" value="PEBP"/>
</dbReference>
<dbReference type="Pfam" id="PF01161">
    <property type="entry name" value="PBP"/>
    <property type="match status" value="1"/>
</dbReference>
<dbReference type="InterPro" id="IPR036610">
    <property type="entry name" value="PEBP-like_sf"/>
</dbReference>